<protein>
    <submittedName>
        <fullName evidence="3">Uncharacterized protein</fullName>
    </submittedName>
</protein>
<evidence type="ECO:0000256" key="2">
    <source>
        <dbReference type="SAM" id="Phobius"/>
    </source>
</evidence>
<evidence type="ECO:0000313" key="3">
    <source>
        <dbReference type="EMBL" id="CAD9112795.1"/>
    </source>
</evidence>
<feature type="transmembrane region" description="Helical" evidence="2">
    <location>
        <begin position="20"/>
        <end position="41"/>
    </location>
</feature>
<feature type="region of interest" description="Disordered" evidence="1">
    <location>
        <begin position="221"/>
        <end position="243"/>
    </location>
</feature>
<proteinExistence type="predicted"/>
<keyword evidence="2" id="KW-0812">Transmembrane</keyword>
<gene>
    <name evidence="3" type="ORF">ACAT0790_LOCUS13325</name>
</gene>
<dbReference type="AlphaFoldDB" id="A0A7S1LT75"/>
<reference evidence="3" key="1">
    <citation type="submission" date="2021-01" db="EMBL/GenBank/DDBJ databases">
        <authorList>
            <person name="Corre E."/>
            <person name="Pelletier E."/>
            <person name="Niang G."/>
            <person name="Scheremetjew M."/>
            <person name="Finn R."/>
            <person name="Kale V."/>
            <person name="Holt S."/>
            <person name="Cochrane G."/>
            <person name="Meng A."/>
            <person name="Brown T."/>
            <person name="Cohen L."/>
        </authorList>
    </citation>
    <scope>NUCLEOTIDE SEQUENCE</scope>
    <source>
        <strain evidence="3">OF101</strain>
    </source>
</reference>
<keyword evidence="2" id="KW-0472">Membrane</keyword>
<keyword evidence="2" id="KW-1133">Transmembrane helix</keyword>
<accession>A0A7S1LT75</accession>
<name>A0A7S1LT75_ALECA</name>
<dbReference type="EMBL" id="HBGE01022036">
    <property type="protein sequence ID" value="CAD9112795.1"/>
    <property type="molecule type" value="Transcribed_RNA"/>
</dbReference>
<evidence type="ECO:0000256" key="1">
    <source>
        <dbReference type="SAM" id="MobiDB-lite"/>
    </source>
</evidence>
<organism evidence="3">
    <name type="scientific">Alexandrium catenella</name>
    <name type="common">Red tide dinoflagellate</name>
    <name type="synonym">Gonyaulax catenella</name>
    <dbReference type="NCBI Taxonomy" id="2925"/>
    <lineage>
        <taxon>Eukaryota</taxon>
        <taxon>Sar</taxon>
        <taxon>Alveolata</taxon>
        <taxon>Dinophyceae</taxon>
        <taxon>Gonyaulacales</taxon>
        <taxon>Pyrocystaceae</taxon>
        <taxon>Alexandrium</taxon>
    </lineage>
</organism>
<sequence>MVDESAASLLQTRRSQTGTGTGSIICLLIMMVLLCGALLLVTMIRRRNASLAETRWIERWQKEVEETPEGGCHFEKHHHDEVMMPSSMVNGLQVSSHFRYGRMPPAAMQQPPMADGWARVAKAADDKPWPGFAQRADAISNDLFVASINRKSPGSDDSICTPTFQPGLSRENLAEPMSPPVAANVRPGSVRQLSSRALAAGKLSPFGEPFRADDEEVVQFSPQQPFPAPVRKGSPMARGRPDY</sequence>